<dbReference type="RefSeq" id="WP_319836171.1">
    <property type="nucleotide sequence ID" value="NZ_CP137624.1"/>
</dbReference>
<dbReference type="Gene3D" id="2.30.30.40">
    <property type="entry name" value="SH3 Domains"/>
    <property type="match status" value="1"/>
</dbReference>
<feature type="chain" id="PRO_5045466970" evidence="1">
    <location>
        <begin position="22"/>
        <end position="246"/>
    </location>
</feature>
<feature type="domain" description="SH3b" evidence="2">
    <location>
        <begin position="42"/>
        <end position="106"/>
    </location>
</feature>
<proteinExistence type="predicted"/>
<keyword evidence="4" id="KW-1185">Reference proteome</keyword>
<protein>
    <submittedName>
        <fullName evidence="3">SH3 domain-containing protein</fullName>
    </submittedName>
</protein>
<dbReference type="InterPro" id="IPR003646">
    <property type="entry name" value="SH3-like_bac-type"/>
</dbReference>
<evidence type="ECO:0000313" key="3">
    <source>
        <dbReference type="EMBL" id="WPK11076.1"/>
    </source>
</evidence>
<name>A0ABZ0RVM1_9BACI</name>
<accession>A0ABZ0RVM1</accession>
<dbReference type="Pfam" id="PF08239">
    <property type="entry name" value="SH3_3"/>
    <property type="match status" value="1"/>
</dbReference>
<evidence type="ECO:0000256" key="1">
    <source>
        <dbReference type="SAM" id="SignalP"/>
    </source>
</evidence>
<sequence>MKFVKWIIAVSLCFIALTAMDYGDAQASASTSETKVSKQTVNQTKYVKSEGGLIVRKEAHSKGAKVTMLKDGSKVFVYTTDSNGWSHIKQGNVKGYVKDAYLVVQEQSAQNKNRKIDFSMSINQVEKAETAKLLRKSQKGNVSTLVYSAMKYGYSTELIYYYEDKKLGAIGFDFFPNRDRYSDWSEIQLIHDTLYKEGLKELGRNVETRSDGSYYISSLWDKGSYYVMLDVNRIDGYTMATLIYYQ</sequence>
<evidence type="ECO:0000259" key="2">
    <source>
        <dbReference type="SMART" id="SM00287"/>
    </source>
</evidence>
<dbReference type="EMBL" id="CP137624">
    <property type="protein sequence ID" value="WPK11076.1"/>
    <property type="molecule type" value="Genomic_DNA"/>
</dbReference>
<evidence type="ECO:0000313" key="4">
    <source>
        <dbReference type="Proteomes" id="UP001322664"/>
    </source>
</evidence>
<keyword evidence="1" id="KW-0732">Signal</keyword>
<feature type="signal peptide" evidence="1">
    <location>
        <begin position="1"/>
        <end position="21"/>
    </location>
</feature>
<organism evidence="3 4">
    <name type="scientific">Lysinibacillus louembei</name>
    <dbReference type="NCBI Taxonomy" id="1470088"/>
    <lineage>
        <taxon>Bacteria</taxon>
        <taxon>Bacillati</taxon>
        <taxon>Bacillota</taxon>
        <taxon>Bacilli</taxon>
        <taxon>Bacillales</taxon>
        <taxon>Bacillaceae</taxon>
        <taxon>Lysinibacillus</taxon>
    </lineage>
</organism>
<dbReference type="Proteomes" id="UP001322664">
    <property type="component" value="Chromosome"/>
</dbReference>
<reference evidence="3 4" key="1">
    <citation type="submission" date="2023-09" db="EMBL/GenBank/DDBJ databases">
        <authorList>
            <person name="Page C.A."/>
            <person name="Perez-Diaz I.M."/>
        </authorList>
    </citation>
    <scope>NUCLEOTIDE SEQUENCE [LARGE SCALE GENOMIC DNA]</scope>
    <source>
        <strain evidence="3 4">Ll15</strain>
    </source>
</reference>
<gene>
    <name evidence="3" type="ORF">R6U77_14425</name>
</gene>
<dbReference type="SMART" id="SM00287">
    <property type="entry name" value="SH3b"/>
    <property type="match status" value="1"/>
</dbReference>